<dbReference type="Gene3D" id="1.10.720.30">
    <property type="entry name" value="SAP domain"/>
    <property type="match status" value="1"/>
</dbReference>
<evidence type="ECO:0000313" key="9">
    <source>
        <dbReference type="EMBL" id="KAL2916704.1"/>
    </source>
</evidence>
<dbReference type="Pfam" id="PF00929">
    <property type="entry name" value="RNase_T"/>
    <property type="match status" value="1"/>
</dbReference>
<sequence length="321" mass="35228">MRKVGEPPAADTPEALPGDTPDAPRDDTPEAPQDVAQHAPEEPAAGPASATPHVDALRAQLEQLGLSTSGKKDDLAKRLAKARKREANNRAAQAKAEAAAALQAARDAKPQPFDIYLVCDIEATCDENSGFNFANEIIELPVVAIDGATMETIGTFRKFVRPILNPTLTDFCTRLTGITQEQVDAADPFSVVFAQLLDWIATLHPNPTRETVVFATDGPWDLRDFMEKELRYNNLSRPDYMRRVVDVRKSYAKFYDKRSIGLNGMLAGLGMQFEGREHSGIDDTNNVARILKRMAADGHRLEATTDVNNKATSGAWKSLRK</sequence>
<dbReference type="EMBL" id="JADGIZ020000015">
    <property type="protein sequence ID" value="KAL2916704.1"/>
    <property type="molecule type" value="Genomic_DNA"/>
</dbReference>
<evidence type="ECO:0000259" key="8">
    <source>
        <dbReference type="PROSITE" id="PS50800"/>
    </source>
</evidence>
<accession>A0ABR4NB24</accession>
<keyword evidence="10" id="KW-1185">Reference proteome</keyword>
<feature type="compositionally biased region" description="Low complexity" evidence="7">
    <location>
        <begin position="36"/>
        <end position="52"/>
    </location>
</feature>
<dbReference type="InterPro" id="IPR003034">
    <property type="entry name" value="SAP_dom"/>
</dbReference>
<feature type="region of interest" description="Disordered" evidence="7">
    <location>
        <begin position="1"/>
        <end position="86"/>
    </location>
</feature>
<dbReference type="InterPro" id="IPR012337">
    <property type="entry name" value="RNaseH-like_sf"/>
</dbReference>
<dbReference type="Gene3D" id="3.30.420.10">
    <property type="entry name" value="Ribonuclease H-like superfamily/Ribonuclease H"/>
    <property type="match status" value="1"/>
</dbReference>
<comment type="caution">
    <text evidence="9">The sequence shown here is derived from an EMBL/GenBank/DDBJ whole genome shotgun (WGS) entry which is preliminary data.</text>
</comment>
<reference evidence="9 10" key="1">
    <citation type="submission" date="2023-09" db="EMBL/GenBank/DDBJ databases">
        <title>Pangenome analysis of Batrachochytrium dendrobatidis and related Chytrids.</title>
        <authorList>
            <person name="Yacoub M.N."/>
            <person name="Stajich J.E."/>
            <person name="James T.Y."/>
        </authorList>
    </citation>
    <scope>NUCLEOTIDE SEQUENCE [LARGE SCALE GENOMIC DNA]</scope>
    <source>
        <strain evidence="9 10">JEL0888</strain>
    </source>
</reference>
<dbReference type="InterPro" id="IPR047201">
    <property type="entry name" value="ERI-1_3'hExo-like"/>
</dbReference>
<dbReference type="InterPro" id="IPR013520">
    <property type="entry name" value="Ribonucl_H"/>
</dbReference>
<dbReference type="Pfam" id="PF02037">
    <property type="entry name" value="SAP"/>
    <property type="match status" value="1"/>
</dbReference>
<keyword evidence="4" id="KW-0378">Hydrolase</keyword>
<evidence type="ECO:0000256" key="6">
    <source>
        <dbReference type="ARBA" id="ARBA00023158"/>
    </source>
</evidence>
<dbReference type="SUPFAM" id="SSF68906">
    <property type="entry name" value="SAP domain"/>
    <property type="match status" value="1"/>
</dbReference>
<keyword evidence="2" id="KW-0963">Cytoplasm</keyword>
<comment type="subcellular location">
    <subcellularLocation>
        <location evidence="1">Cytoplasm</location>
    </subcellularLocation>
</comment>
<evidence type="ECO:0000256" key="3">
    <source>
        <dbReference type="ARBA" id="ARBA00022722"/>
    </source>
</evidence>
<evidence type="ECO:0000313" key="10">
    <source>
        <dbReference type="Proteomes" id="UP001527925"/>
    </source>
</evidence>
<evidence type="ECO:0000256" key="4">
    <source>
        <dbReference type="ARBA" id="ARBA00022801"/>
    </source>
</evidence>
<keyword evidence="3" id="KW-0540">Nuclease</keyword>
<evidence type="ECO:0000256" key="2">
    <source>
        <dbReference type="ARBA" id="ARBA00022490"/>
    </source>
</evidence>
<keyword evidence="6" id="KW-0943">RNA-mediated gene silencing</keyword>
<dbReference type="InterPro" id="IPR036361">
    <property type="entry name" value="SAP_dom_sf"/>
</dbReference>
<dbReference type="PANTHER" id="PTHR23044:SF61">
    <property type="entry name" value="3'-5' EXORIBONUCLEASE 1-RELATED"/>
    <property type="match status" value="1"/>
</dbReference>
<dbReference type="PROSITE" id="PS50800">
    <property type="entry name" value="SAP"/>
    <property type="match status" value="1"/>
</dbReference>
<dbReference type="InterPro" id="IPR051274">
    <property type="entry name" value="3-5_Exoribonuclease"/>
</dbReference>
<name>A0ABR4NB24_9FUNG</name>
<dbReference type="PANTHER" id="PTHR23044">
    <property type="entry name" value="3'-5' EXONUCLEASE ERI1-RELATED"/>
    <property type="match status" value="1"/>
</dbReference>
<feature type="domain" description="SAP" evidence="8">
    <location>
        <begin position="49"/>
        <end position="83"/>
    </location>
</feature>
<dbReference type="SUPFAM" id="SSF53098">
    <property type="entry name" value="Ribonuclease H-like"/>
    <property type="match status" value="1"/>
</dbReference>
<evidence type="ECO:0000256" key="5">
    <source>
        <dbReference type="ARBA" id="ARBA00022839"/>
    </source>
</evidence>
<dbReference type="SMART" id="SM00479">
    <property type="entry name" value="EXOIII"/>
    <property type="match status" value="1"/>
</dbReference>
<proteinExistence type="predicted"/>
<organism evidence="9 10">
    <name type="scientific">Polyrhizophydium stewartii</name>
    <dbReference type="NCBI Taxonomy" id="2732419"/>
    <lineage>
        <taxon>Eukaryota</taxon>
        <taxon>Fungi</taxon>
        <taxon>Fungi incertae sedis</taxon>
        <taxon>Chytridiomycota</taxon>
        <taxon>Chytridiomycota incertae sedis</taxon>
        <taxon>Chytridiomycetes</taxon>
        <taxon>Rhizophydiales</taxon>
        <taxon>Rhizophydiales incertae sedis</taxon>
        <taxon>Polyrhizophydium</taxon>
    </lineage>
</organism>
<evidence type="ECO:0000256" key="7">
    <source>
        <dbReference type="SAM" id="MobiDB-lite"/>
    </source>
</evidence>
<evidence type="ECO:0000256" key="1">
    <source>
        <dbReference type="ARBA" id="ARBA00004496"/>
    </source>
</evidence>
<dbReference type="Proteomes" id="UP001527925">
    <property type="component" value="Unassembled WGS sequence"/>
</dbReference>
<dbReference type="InterPro" id="IPR036397">
    <property type="entry name" value="RNaseH_sf"/>
</dbReference>
<protein>
    <recommendedName>
        <fullName evidence="8">SAP domain-containing protein</fullName>
    </recommendedName>
</protein>
<gene>
    <name evidence="9" type="ORF">HK105_203820</name>
</gene>
<dbReference type="SMART" id="SM00513">
    <property type="entry name" value="SAP"/>
    <property type="match status" value="1"/>
</dbReference>
<dbReference type="CDD" id="cd06133">
    <property type="entry name" value="ERI-1_3'hExo_like"/>
    <property type="match status" value="1"/>
</dbReference>
<keyword evidence="5" id="KW-0269">Exonuclease</keyword>